<dbReference type="Proteomes" id="UP001420932">
    <property type="component" value="Unassembled WGS sequence"/>
</dbReference>
<reference evidence="1 2" key="1">
    <citation type="submission" date="2024-01" db="EMBL/GenBank/DDBJ databases">
        <title>Genome assemblies of Stephania.</title>
        <authorList>
            <person name="Yang L."/>
        </authorList>
    </citation>
    <scope>NUCLEOTIDE SEQUENCE [LARGE SCALE GENOMIC DNA]</scope>
    <source>
        <strain evidence="1">YNDBR</strain>
        <tissue evidence="1">Leaf</tissue>
    </source>
</reference>
<evidence type="ECO:0000313" key="2">
    <source>
        <dbReference type="Proteomes" id="UP001420932"/>
    </source>
</evidence>
<gene>
    <name evidence="1" type="ORF">Syun_000507</name>
</gene>
<comment type="caution">
    <text evidence="1">The sequence shown here is derived from an EMBL/GenBank/DDBJ whole genome shotgun (WGS) entry which is preliminary data.</text>
</comment>
<keyword evidence="2" id="KW-1185">Reference proteome</keyword>
<organism evidence="1 2">
    <name type="scientific">Stephania yunnanensis</name>
    <dbReference type="NCBI Taxonomy" id="152371"/>
    <lineage>
        <taxon>Eukaryota</taxon>
        <taxon>Viridiplantae</taxon>
        <taxon>Streptophyta</taxon>
        <taxon>Embryophyta</taxon>
        <taxon>Tracheophyta</taxon>
        <taxon>Spermatophyta</taxon>
        <taxon>Magnoliopsida</taxon>
        <taxon>Ranunculales</taxon>
        <taxon>Menispermaceae</taxon>
        <taxon>Menispermoideae</taxon>
        <taxon>Cissampelideae</taxon>
        <taxon>Stephania</taxon>
    </lineage>
</organism>
<accession>A0AAP0Q5E2</accession>
<sequence>MQQEILAVRWQFEPGILCFLEGENYHAVIVLVNMSVIALPRTRLTLFNGRISDNRRAL</sequence>
<dbReference type="AlphaFoldDB" id="A0AAP0Q5E2"/>
<proteinExistence type="predicted"/>
<evidence type="ECO:0000313" key="1">
    <source>
        <dbReference type="EMBL" id="KAK9168367.1"/>
    </source>
</evidence>
<name>A0AAP0Q5E2_9MAGN</name>
<dbReference type="EMBL" id="JBBNAF010000001">
    <property type="protein sequence ID" value="KAK9168367.1"/>
    <property type="molecule type" value="Genomic_DNA"/>
</dbReference>
<protein>
    <submittedName>
        <fullName evidence="1">Uncharacterized protein</fullName>
    </submittedName>
</protein>